<proteinExistence type="predicted"/>
<evidence type="ECO:0000313" key="7">
    <source>
        <dbReference type="EMBL" id="MFC0625352.1"/>
    </source>
</evidence>
<keyword evidence="7" id="KW-0012">Acyltransferase</keyword>
<dbReference type="PANTHER" id="PTHR31438:SF1">
    <property type="entry name" value="LYSINE N-ACYLTRANSFERASE C17G9.06C-RELATED"/>
    <property type="match status" value="1"/>
</dbReference>
<evidence type="ECO:0000259" key="6">
    <source>
        <dbReference type="PROSITE" id="PS51186"/>
    </source>
</evidence>
<protein>
    <recommendedName>
        <fullName evidence="3">Lysine N-acyltransferase MbtK</fullName>
    </recommendedName>
    <alternativeName>
        <fullName evidence="5">Mycobactin synthase protein K</fullName>
    </alternativeName>
</protein>
<evidence type="ECO:0000256" key="4">
    <source>
        <dbReference type="ARBA" id="ARBA00023251"/>
    </source>
</evidence>
<gene>
    <name evidence="7" type="ORF">ACFFGN_14830</name>
</gene>
<dbReference type="Proteomes" id="UP001589890">
    <property type="component" value="Unassembled WGS sequence"/>
</dbReference>
<dbReference type="EMBL" id="JBHLTC010000018">
    <property type="protein sequence ID" value="MFC0625352.1"/>
    <property type="molecule type" value="Genomic_DNA"/>
</dbReference>
<evidence type="ECO:0000256" key="1">
    <source>
        <dbReference type="ARBA" id="ARBA00003818"/>
    </source>
</evidence>
<dbReference type="PROSITE" id="PS51186">
    <property type="entry name" value="GNAT"/>
    <property type="match status" value="1"/>
</dbReference>
<dbReference type="GO" id="GO:0016746">
    <property type="term" value="F:acyltransferase activity"/>
    <property type="evidence" value="ECO:0007669"/>
    <property type="project" value="UniProtKB-KW"/>
</dbReference>
<keyword evidence="8" id="KW-1185">Reference proteome</keyword>
<evidence type="ECO:0000256" key="3">
    <source>
        <dbReference type="ARBA" id="ARBA00020586"/>
    </source>
</evidence>
<dbReference type="Pfam" id="PF13523">
    <property type="entry name" value="Acetyltransf_8"/>
    <property type="match status" value="1"/>
</dbReference>
<name>A0ABV6QNQ6_9ACTN</name>
<organism evidence="7 8">
    <name type="scientific">Kribbella deserti</name>
    <dbReference type="NCBI Taxonomy" id="1926257"/>
    <lineage>
        <taxon>Bacteria</taxon>
        <taxon>Bacillati</taxon>
        <taxon>Actinomycetota</taxon>
        <taxon>Actinomycetes</taxon>
        <taxon>Propionibacteriales</taxon>
        <taxon>Kribbellaceae</taxon>
        <taxon>Kribbella</taxon>
    </lineage>
</organism>
<sequence length="182" mass="20084">MTALAEGSCGSLHLDDGLDLRPAVAGDAPTIALWMSRPHVQRWWRQDWSVERWAQQIAEQSAGEHSLPCVVSLDSEQLGYVELYRVRHDRIADYYEYDVHDWGVHVAIGEPARTGQGIGRRLLAAVAAAVLRADPRCPRVVAEPDVTNVGSVRAFAAAGFETVGEIDLPEKKAVLMMRPRST</sequence>
<dbReference type="SMART" id="SM01006">
    <property type="entry name" value="AlcB"/>
    <property type="match status" value="1"/>
</dbReference>
<dbReference type="InterPro" id="IPR019432">
    <property type="entry name" value="Acyltransferase_MbtK/IucB-like"/>
</dbReference>
<dbReference type="Gene3D" id="3.40.630.30">
    <property type="match status" value="1"/>
</dbReference>
<evidence type="ECO:0000256" key="5">
    <source>
        <dbReference type="ARBA" id="ARBA00031122"/>
    </source>
</evidence>
<dbReference type="RefSeq" id="WP_380047677.1">
    <property type="nucleotide sequence ID" value="NZ_JBHLTC010000018.1"/>
</dbReference>
<dbReference type="InterPro" id="IPR000182">
    <property type="entry name" value="GNAT_dom"/>
</dbReference>
<dbReference type="PANTHER" id="PTHR31438">
    <property type="entry name" value="LYSINE N-ACYLTRANSFERASE C17G9.06C-RELATED"/>
    <property type="match status" value="1"/>
</dbReference>
<feature type="domain" description="N-acetyltransferase" evidence="6">
    <location>
        <begin position="18"/>
        <end position="181"/>
    </location>
</feature>
<evidence type="ECO:0000256" key="2">
    <source>
        <dbReference type="ARBA" id="ARBA00005102"/>
    </source>
</evidence>
<comment type="function">
    <text evidence="1">Acyltransferase required for the direct transfer of medium- to long-chain fatty acyl moieties from a carrier protein (MbtL) on to the epsilon-amino group of lysine residue in the mycobactin core.</text>
</comment>
<keyword evidence="7" id="KW-0808">Transferase</keyword>
<dbReference type="InterPro" id="IPR016181">
    <property type="entry name" value="Acyl_CoA_acyltransferase"/>
</dbReference>
<comment type="caution">
    <text evidence="7">The sequence shown here is derived from an EMBL/GenBank/DDBJ whole genome shotgun (WGS) entry which is preliminary data.</text>
</comment>
<keyword evidence="4" id="KW-0046">Antibiotic resistance</keyword>
<reference evidence="7 8" key="1">
    <citation type="submission" date="2024-09" db="EMBL/GenBank/DDBJ databases">
        <authorList>
            <person name="Sun Q."/>
            <person name="Mori K."/>
        </authorList>
    </citation>
    <scope>NUCLEOTIDE SEQUENCE [LARGE SCALE GENOMIC DNA]</scope>
    <source>
        <strain evidence="7 8">CGMCC 1.15906</strain>
    </source>
</reference>
<dbReference type="SUPFAM" id="SSF55729">
    <property type="entry name" value="Acyl-CoA N-acyltransferases (Nat)"/>
    <property type="match status" value="1"/>
</dbReference>
<accession>A0ABV6QNQ6</accession>
<comment type="pathway">
    <text evidence="2">Siderophore biosynthesis; mycobactin biosynthesis.</text>
</comment>
<evidence type="ECO:0000313" key="8">
    <source>
        <dbReference type="Proteomes" id="UP001589890"/>
    </source>
</evidence>